<dbReference type="GO" id="GO:0051607">
    <property type="term" value="P:defense response to virus"/>
    <property type="evidence" value="ECO:0007669"/>
    <property type="project" value="UniProtKB-KW"/>
</dbReference>
<comment type="caution">
    <text evidence="3">The sequence shown here is derived from an EMBL/GenBank/DDBJ whole genome shotgun (WGS) entry which is preliminary data.</text>
</comment>
<dbReference type="Proteomes" id="UP000555828">
    <property type="component" value="Unassembled WGS sequence"/>
</dbReference>
<reference evidence="3 4" key="1">
    <citation type="submission" date="2020-08" db="EMBL/GenBank/DDBJ databases">
        <title>Genomic Encyclopedia of Type Strains, Phase IV (KMG-IV): sequencing the most valuable type-strain genomes for metagenomic binning, comparative biology and taxonomic classification.</title>
        <authorList>
            <person name="Goeker M."/>
        </authorList>
    </citation>
    <scope>NUCLEOTIDE SEQUENCE [LARGE SCALE GENOMIC DNA]</scope>
    <source>
        <strain evidence="3 4">DSM 13481</strain>
    </source>
</reference>
<dbReference type="NCBIfam" id="TIGR02580">
    <property type="entry name" value="cas_RAMP_Cmr4"/>
    <property type="match status" value="1"/>
</dbReference>
<dbReference type="PANTHER" id="PTHR36700:SF1">
    <property type="entry name" value="CRISPR SYSTEM CMR SUBUNIT CMR4"/>
    <property type="match status" value="1"/>
</dbReference>
<dbReference type="AlphaFoldDB" id="A0A841GTW1"/>
<organism evidence="3 4">
    <name type="scientific">Thermosipho japonicus</name>
    <dbReference type="NCBI Taxonomy" id="90323"/>
    <lineage>
        <taxon>Bacteria</taxon>
        <taxon>Thermotogati</taxon>
        <taxon>Thermotogota</taxon>
        <taxon>Thermotogae</taxon>
        <taxon>Thermotogales</taxon>
        <taxon>Fervidobacteriaceae</taxon>
        <taxon>Thermosipho</taxon>
    </lineage>
</organism>
<evidence type="ECO:0000256" key="1">
    <source>
        <dbReference type="ARBA" id="ARBA00023118"/>
    </source>
</evidence>
<dbReference type="PANTHER" id="PTHR36700">
    <property type="entry name" value="CRISPR SYSTEM CMR SUBUNIT CMR4"/>
    <property type="match status" value="1"/>
</dbReference>
<evidence type="ECO:0000313" key="3">
    <source>
        <dbReference type="EMBL" id="MBB6063459.1"/>
    </source>
</evidence>
<dbReference type="RefSeq" id="WP_184620029.1">
    <property type="nucleotide sequence ID" value="NZ_JACHEX010000008.1"/>
</dbReference>
<name>A0A841GTW1_9BACT</name>
<keyword evidence="1" id="KW-0051">Antiviral defense</keyword>
<evidence type="ECO:0000259" key="2">
    <source>
        <dbReference type="Pfam" id="PF03787"/>
    </source>
</evidence>
<feature type="domain" description="CRISPR type III-associated protein" evidence="2">
    <location>
        <begin position="11"/>
        <end position="280"/>
    </location>
</feature>
<sequence length="295" mass="33902">MNNEVGRIGFFYAVTQIHAGKGFDVGIVDQPIQREIHTRFPVINGVKGAIRNEISRLIKINYNDIKQIFGTEFQDNEASEAGKVSFSEAKIAFYPVRSIDRGIVWITCPLILSRLKIAFDVVGLEEFKKLIEKMNISYKEDYKALSTIKDSTKICLEEFEQDIEYSEDLMGFVNHLRNIFPDKRLFERFSSNLVILSDEDFSYFVTNSTEVIARIRINPQKRTVDKGALWYEEYIPQDSVLFFISKLLVNNADYLLKKIDELNSKFLNIGGNASIGKGIVYISFLPFKGEDKNEK</sequence>
<keyword evidence="4" id="KW-1185">Reference proteome</keyword>
<evidence type="ECO:0000313" key="4">
    <source>
        <dbReference type="Proteomes" id="UP000555828"/>
    </source>
</evidence>
<gene>
    <name evidence="3" type="ORF">HNP65_001930</name>
</gene>
<accession>A0A841GTW1</accession>
<dbReference type="InterPro" id="IPR013410">
    <property type="entry name" value="CRISPR-assoc_RAMP_Cmr4"/>
</dbReference>
<dbReference type="Pfam" id="PF03787">
    <property type="entry name" value="RAMPs"/>
    <property type="match status" value="1"/>
</dbReference>
<protein>
    <submittedName>
        <fullName evidence="3">CRISPR-associated protein Cmr4</fullName>
    </submittedName>
</protein>
<proteinExistence type="predicted"/>
<dbReference type="InterPro" id="IPR005537">
    <property type="entry name" value="RAMP_III_fam"/>
</dbReference>
<dbReference type="EMBL" id="JACHEX010000008">
    <property type="protein sequence ID" value="MBB6063459.1"/>
    <property type="molecule type" value="Genomic_DNA"/>
</dbReference>